<dbReference type="AlphaFoldDB" id="A0A7J7F6B1"/>
<accession>A0A7J7F6B1</accession>
<feature type="region of interest" description="Disordered" evidence="9">
    <location>
        <begin position="29"/>
        <end position="67"/>
    </location>
</feature>
<keyword evidence="5 7" id="KW-0408">Iron</keyword>
<feature type="non-terminal residue" evidence="10">
    <location>
        <position position="1"/>
    </location>
</feature>
<evidence type="ECO:0000256" key="5">
    <source>
        <dbReference type="ARBA" id="ARBA00023004"/>
    </source>
</evidence>
<evidence type="ECO:0000256" key="3">
    <source>
        <dbReference type="ARBA" id="ARBA00022617"/>
    </source>
</evidence>
<keyword evidence="8" id="KW-0503">Monooxygenase</keyword>
<evidence type="ECO:0000313" key="11">
    <source>
        <dbReference type="Proteomes" id="UP000551758"/>
    </source>
</evidence>
<evidence type="ECO:0000256" key="9">
    <source>
        <dbReference type="SAM" id="MobiDB-lite"/>
    </source>
</evidence>
<evidence type="ECO:0000256" key="6">
    <source>
        <dbReference type="ARBA" id="ARBA00023136"/>
    </source>
</evidence>
<dbReference type="EMBL" id="JACDTQ010001359">
    <property type="protein sequence ID" value="KAF5923206.1"/>
    <property type="molecule type" value="Genomic_DNA"/>
</dbReference>
<dbReference type="GO" id="GO:0016705">
    <property type="term" value="F:oxidoreductase activity, acting on paired donors, with incorporation or reduction of molecular oxygen"/>
    <property type="evidence" value="ECO:0007669"/>
    <property type="project" value="InterPro"/>
</dbReference>
<evidence type="ECO:0000256" key="8">
    <source>
        <dbReference type="RuleBase" id="RU000461"/>
    </source>
</evidence>
<organism evidence="10 11">
    <name type="scientific">Diceros bicornis minor</name>
    <name type="common">South-central black rhinoceros</name>
    <dbReference type="NCBI Taxonomy" id="77932"/>
    <lineage>
        <taxon>Eukaryota</taxon>
        <taxon>Metazoa</taxon>
        <taxon>Chordata</taxon>
        <taxon>Craniata</taxon>
        <taxon>Vertebrata</taxon>
        <taxon>Euteleostomi</taxon>
        <taxon>Mammalia</taxon>
        <taxon>Eutheria</taxon>
        <taxon>Laurasiatheria</taxon>
        <taxon>Perissodactyla</taxon>
        <taxon>Rhinocerotidae</taxon>
        <taxon>Diceros</taxon>
    </lineage>
</organism>
<dbReference type="PRINTS" id="PR00385">
    <property type="entry name" value="P450"/>
</dbReference>
<dbReference type="GO" id="GO:0004497">
    <property type="term" value="F:monooxygenase activity"/>
    <property type="evidence" value="ECO:0007669"/>
    <property type="project" value="UniProtKB-KW"/>
</dbReference>
<evidence type="ECO:0000256" key="4">
    <source>
        <dbReference type="ARBA" id="ARBA00022723"/>
    </source>
</evidence>
<comment type="cofactor">
    <cofactor evidence="7">
        <name>heme</name>
        <dbReference type="ChEBI" id="CHEBI:30413"/>
    </cofactor>
</comment>
<dbReference type="GO" id="GO:0016020">
    <property type="term" value="C:membrane"/>
    <property type="evidence" value="ECO:0007669"/>
    <property type="project" value="UniProtKB-SubCell"/>
</dbReference>
<dbReference type="InterPro" id="IPR017972">
    <property type="entry name" value="Cyt_P450_CS"/>
</dbReference>
<evidence type="ECO:0000256" key="2">
    <source>
        <dbReference type="ARBA" id="ARBA00010617"/>
    </source>
</evidence>
<dbReference type="Proteomes" id="UP000551758">
    <property type="component" value="Unassembled WGS sequence"/>
</dbReference>
<sequence length="198" mass="21698">MKMGSSCQTQTSGLRWTCSCLKAMTPPPVASPGVSTAWPCTPSTSSAVGRRSTRSSRTETPSSGEDDLGKMTYLTMCIKESFRLYPPVPRVFRQLSKPVGSVDGRSLPAGTAQCGLTLRTWHVLKQGLSPQVFDLLRFSLENVARRHPYAFIPFSAGPRNCIGQQFAMNEMKVVTALCLLCFEFALDPCRPSITMPQL</sequence>
<dbReference type="InterPro" id="IPR036396">
    <property type="entry name" value="Cyt_P450_sf"/>
</dbReference>
<feature type="binding site" description="axial binding residue" evidence="7">
    <location>
        <position position="161"/>
    </location>
    <ligand>
        <name>heme</name>
        <dbReference type="ChEBI" id="CHEBI:30413"/>
    </ligand>
    <ligandPart>
        <name>Fe</name>
        <dbReference type="ChEBI" id="CHEBI:18248"/>
    </ligandPart>
</feature>
<dbReference type="Gene3D" id="1.10.630.10">
    <property type="entry name" value="Cytochrome P450"/>
    <property type="match status" value="1"/>
</dbReference>
<evidence type="ECO:0008006" key="12">
    <source>
        <dbReference type="Google" id="ProtNLM"/>
    </source>
</evidence>
<dbReference type="PANTHER" id="PTHR24291">
    <property type="entry name" value="CYTOCHROME P450 FAMILY 4"/>
    <property type="match status" value="1"/>
</dbReference>
<protein>
    <recommendedName>
        <fullName evidence="12">Cytochrome P450</fullName>
    </recommendedName>
</protein>
<dbReference type="PRINTS" id="PR00465">
    <property type="entry name" value="EP450IV"/>
</dbReference>
<keyword evidence="8" id="KW-0560">Oxidoreductase</keyword>
<dbReference type="InterPro" id="IPR001128">
    <property type="entry name" value="Cyt_P450"/>
</dbReference>
<dbReference type="GO" id="GO:0044281">
    <property type="term" value="P:small molecule metabolic process"/>
    <property type="evidence" value="ECO:0007669"/>
    <property type="project" value="UniProtKB-ARBA"/>
</dbReference>
<dbReference type="InterPro" id="IPR050196">
    <property type="entry name" value="Cytochrome_P450_Monoox"/>
</dbReference>
<evidence type="ECO:0000313" key="10">
    <source>
        <dbReference type="EMBL" id="KAF5923206.1"/>
    </source>
</evidence>
<dbReference type="SUPFAM" id="SSF48264">
    <property type="entry name" value="Cytochrome P450"/>
    <property type="match status" value="1"/>
</dbReference>
<name>A0A7J7F6B1_DICBM</name>
<dbReference type="GO" id="GO:0005506">
    <property type="term" value="F:iron ion binding"/>
    <property type="evidence" value="ECO:0007669"/>
    <property type="project" value="InterPro"/>
</dbReference>
<dbReference type="PROSITE" id="PS00086">
    <property type="entry name" value="CYTOCHROME_P450"/>
    <property type="match status" value="1"/>
</dbReference>
<dbReference type="GO" id="GO:0020037">
    <property type="term" value="F:heme binding"/>
    <property type="evidence" value="ECO:0007669"/>
    <property type="project" value="InterPro"/>
</dbReference>
<keyword evidence="4 7" id="KW-0479">Metal-binding</keyword>
<evidence type="ECO:0000256" key="1">
    <source>
        <dbReference type="ARBA" id="ARBA00004370"/>
    </source>
</evidence>
<keyword evidence="6" id="KW-0472">Membrane</keyword>
<comment type="subcellular location">
    <subcellularLocation>
        <location evidence="1">Membrane</location>
    </subcellularLocation>
</comment>
<comment type="caution">
    <text evidence="10">The sequence shown here is derived from an EMBL/GenBank/DDBJ whole genome shotgun (WGS) entry which is preliminary data.</text>
</comment>
<gene>
    <name evidence="10" type="ORF">HPG69_012296</name>
</gene>
<dbReference type="InterPro" id="IPR002403">
    <property type="entry name" value="Cyt_P450_E_grp-IV"/>
</dbReference>
<evidence type="ECO:0000256" key="7">
    <source>
        <dbReference type="PIRSR" id="PIRSR602403-1"/>
    </source>
</evidence>
<proteinExistence type="inferred from homology"/>
<comment type="similarity">
    <text evidence="2 8">Belongs to the cytochrome P450 family.</text>
</comment>
<keyword evidence="3 7" id="KW-0349">Heme</keyword>
<dbReference type="Pfam" id="PF00067">
    <property type="entry name" value="p450"/>
    <property type="match status" value="1"/>
</dbReference>
<keyword evidence="11" id="KW-1185">Reference proteome</keyword>
<reference evidence="10 11" key="1">
    <citation type="journal article" date="2020" name="Mol. Biol. Evol.">
        <title>Interspecific Gene Flow and the Evolution of Specialization in Black and White Rhinoceros.</title>
        <authorList>
            <person name="Moodley Y."/>
            <person name="Westbury M.V."/>
            <person name="Russo I.M."/>
            <person name="Gopalakrishnan S."/>
            <person name="Rakotoarivelo A."/>
            <person name="Olsen R.A."/>
            <person name="Prost S."/>
            <person name="Tunstall T."/>
            <person name="Ryder O.A."/>
            <person name="Dalen L."/>
            <person name="Bruford M.W."/>
        </authorList>
    </citation>
    <scope>NUCLEOTIDE SEQUENCE [LARGE SCALE GENOMIC DNA]</scope>
    <source>
        <strain evidence="10">SBR-YM</strain>
        <tissue evidence="10">Skin</tissue>
    </source>
</reference>
<dbReference type="PANTHER" id="PTHR24291:SF149">
    <property type="entry name" value="CYTOCHROME P450 4B1"/>
    <property type="match status" value="1"/>
</dbReference>